<sequence length="315" mass="36141">MNLICNKYRRIRKIGMGTFCNVYLGENIENGLKVAIKMDKCRAEESRSLLPHEYKVYAQLAGCEGIPDVHLFGQERGYNVIVMDKLGPSLEDLFNFCSRRFSLKTVMMLVDQMITKVAGVHKKNIIHRDLKPDNFVMGAEMQDKVLFLVDFGLAKKYYNPSSRSHIAYREGRSLVGTARYASLSSHLGIELSRRDDMESIGYVMVYFRRGSLPWQGLQGVNKFQRNERIMEKKLATSIEDLCAGLPEEFGSYLQYCRSMSFDEQPDYQYWISTFREVLSANELKYDLIFDWHGLMPSEAAEQDSNNASATTADES</sequence>
<dbReference type="SUPFAM" id="SSF56112">
    <property type="entry name" value="Protein kinase-like (PK-like)"/>
    <property type="match status" value="1"/>
</dbReference>
<dbReference type="GO" id="GO:0005524">
    <property type="term" value="F:ATP binding"/>
    <property type="evidence" value="ECO:0007669"/>
    <property type="project" value="InterPro"/>
</dbReference>
<evidence type="ECO:0000256" key="1">
    <source>
        <dbReference type="ARBA" id="ARBA00012513"/>
    </source>
</evidence>
<dbReference type="EC" id="2.7.11.1" evidence="1"/>
<dbReference type="GO" id="GO:0004674">
    <property type="term" value="F:protein serine/threonine kinase activity"/>
    <property type="evidence" value="ECO:0007669"/>
    <property type="project" value="UniProtKB-EC"/>
</dbReference>
<evidence type="ECO:0000313" key="3">
    <source>
        <dbReference type="EnsemblMetazoa" id="AARA016593-PA"/>
    </source>
</evidence>
<accession>A0A2C9GPC2</accession>
<dbReference type="KEGG" id="aara:120894006"/>
<dbReference type="FunFam" id="1.10.510.10:FF:000596">
    <property type="entry name" value="CK1 family protein kinase"/>
    <property type="match status" value="1"/>
</dbReference>
<dbReference type="InterPro" id="IPR050235">
    <property type="entry name" value="CK1_Ser-Thr_kinase"/>
</dbReference>
<dbReference type="EnsemblMetazoa" id="AARA016593-RA">
    <property type="protein sequence ID" value="AARA016593-PA"/>
    <property type="gene ID" value="AARA016593"/>
</dbReference>
<dbReference type="EMBL" id="APCN01004600">
    <property type="status" value="NOT_ANNOTATED_CDS"/>
    <property type="molecule type" value="Genomic_DNA"/>
</dbReference>
<organism evidence="3 4">
    <name type="scientific">Anopheles arabiensis</name>
    <name type="common">Mosquito</name>
    <dbReference type="NCBI Taxonomy" id="7173"/>
    <lineage>
        <taxon>Eukaryota</taxon>
        <taxon>Metazoa</taxon>
        <taxon>Ecdysozoa</taxon>
        <taxon>Arthropoda</taxon>
        <taxon>Hexapoda</taxon>
        <taxon>Insecta</taxon>
        <taxon>Pterygota</taxon>
        <taxon>Neoptera</taxon>
        <taxon>Endopterygota</taxon>
        <taxon>Diptera</taxon>
        <taxon>Nematocera</taxon>
        <taxon>Culicoidea</taxon>
        <taxon>Culicidae</taxon>
        <taxon>Anophelinae</taxon>
        <taxon>Anopheles</taxon>
    </lineage>
</organism>
<evidence type="ECO:0000313" key="4">
    <source>
        <dbReference type="Proteomes" id="UP000075840"/>
    </source>
</evidence>
<dbReference type="VEuPathDB" id="VectorBase:AARA016593"/>
<dbReference type="RefSeq" id="XP_040152259.1">
    <property type="nucleotide sequence ID" value="XM_040296325.1"/>
</dbReference>
<protein>
    <recommendedName>
        <fullName evidence="1">non-specific serine/threonine protein kinase</fullName>
        <ecNumber evidence="1">2.7.11.1</ecNumber>
    </recommendedName>
</protein>
<dbReference type="Gene3D" id="1.10.510.10">
    <property type="entry name" value="Transferase(Phosphotransferase) domain 1"/>
    <property type="match status" value="1"/>
</dbReference>
<dbReference type="PROSITE" id="PS50011">
    <property type="entry name" value="PROTEIN_KINASE_DOM"/>
    <property type="match status" value="1"/>
</dbReference>
<dbReference type="VEuPathDB" id="VectorBase:AARA21_009785"/>
<dbReference type="GeneID" id="120894006"/>
<dbReference type="Proteomes" id="UP000075840">
    <property type="component" value="Unassembled WGS sequence"/>
</dbReference>
<dbReference type="InterPro" id="IPR008271">
    <property type="entry name" value="Ser/Thr_kinase_AS"/>
</dbReference>
<dbReference type="InterPro" id="IPR000719">
    <property type="entry name" value="Prot_kinase_dom"/>
</dbReference>
<keyword evidence="4" id="KW-1185">Reference proteome</keyword>
<dbReference type="AlphaFoldDB" id="A0A2C9GPC2"/>
<dbReference type="RefSeq" id="XP_040152258.1">
    <property type="nucleotide sequence ID" value="XM_040296324.1"/>
</dbReference>
<proteinExistence type="predicted"/>
<dbReference type="PANTHER" id="PTHR11909">
    <property type="entry name" value="CASEIN KINASE-RELATED"/>
    <property type="match status" value="1"/>
</dbReference>
<dbReference type="PROSITE" id="PS00108">
    <property type="entry name" value="PROTEIN_KINASE_ST"/>
    <property type="match status" value="1"/>
</dbReference>
<dbReference type="InterPro" id="IPR011009">
    <property type="entry name" value="Kinase-like_dom_sf"/>
</dbReference>
<feature type="domain" description="Protein kinase" evidence="2">
    <location>
        <begin position="8"/>
        <end position="278"/>
    </location>
</feature>
<name>A0A2C9GPC2_ANOAR</name>
<dbReference type="SMART" id="SM00220">
    <property type="entry name" value="S_TKc"/>
    <property type="match status" value="1"/>
</dbReference>
<evidence type="ECO:0000259" key="2">
    <source>
        <dbReference type="PROSITE" id="PS50011"/>
    </source>
</evidence>
<dbReference type="Pfam" id="PF00069">
    <property type="entry name" value="Pkinase"/>
    <property type="match status" value="1"/>
</dbReference>
<dbReference type="CDD" id="cd14016">
    <property type="entry name" value="STKc_CK1"/>
    <property type="match status" value="1"/>
</dbReference>
<reference evidence="3" key="1">
    <citation type="submission" date="2022-08" db="UniProtKB">
        <authorList>
            <consortium name="EnsemblMetazoa"/>
        </authorList>
    </citation>
    <scope>IDENTIFICATION</scope>
    <source>
        <strain evidence="3">Dongola</strain>
    </source>
</reference>